<dbReference type="PANTHER" id="PTHR38166:SF1">
    <property type="entry name" value="C2H2-TYPE DOMAIN-CONTAINING PROTEIN"/>
    <property type="match status" value="1"/>
</dbReference>
<feature type="compositionally biased region" description="Basic and acidic residues" evidence="1">
    <location>
        <begin position="9"/>
        <end position="29"/>
    </location>
</feature>
<protein>
    <recommendedName>
        <fullName evidence="4">C2H2-type domain-containing protein</fullName>
    </recommendedName>
</protein>
<keyword evidence="3" id="KW-1185">Reference proteome</keyword>
<reference evidence="2 3" key="1">
    <citation type="submission" date="2016-09" db="EMBL/GenBank/DDBJ databases">
        <authorList>
            <person name="Capua I."/>
            <person name="De Benedictis P."/>
            <person name="Joannis T."/>
            <person name="Lombin L.H."/>
            <person name="Cattoli G."/>
        </authorList>
    </citation>
    <scope>NUCLEOTIDE SEQUENCE [LARGE SCALE GENOMIC DNA]</scope>
    <source>
        <strain evidence="2 3">IMI 309357</strain>
    </source>
</reference>
<dbReference type="PANTHER" id="PTHR38166">
    <property type="entry name" value="C2H2-TYPE DOMAIN-CONTAINING PROTEIN-RELATED"/>
    <property type="match status" value="1"/>
</dbReference>
<comment type="caution">
    <text evidence="2">The sequence shown here is derived from an EMBL/GenBank/DDBJ whole genome shotgun (WGS) entry which is preliminary data.</text>
</comment>
<feature type="compositionally biased region" description="Acidic residues" evidence="1">
    <location>
        <begin position="240"/>
        <end position="255"/>
    </location>
</feature>
<proteinExistence type="predicted"/>
<sequence>MLKEHLLRRERLKSSSGREMDSVSGRERANMSGEPSPATSRLSMWDVLEMAPTVAFLSSLQVAAITQVGDKNPVKAWYRIWDIIFPGEQRPDSPYVESGCHSDKKYQCHFDKYQSSRPPVPDPRDCRRRHVSEFDEEATSYLGGSLPFINPGSGHPPCTTSKATTPHRDMSDLVFEALRDLENRLAATRCRKTSGQKEGKAPSRKRGRQSGSQQQEPPSKRHMGSRNQQRGGSEERNEHPDEDDPDGSDPEDNDDSSGSGNAEERFLACPLYRKDPEKHPTCAMLRLGRIRDLKQHMRRRHNRPEFYCPICWEIFSGPEQRDSHLVQRSCHSVDESGPPWITREQDALLEGRVPNGSTEDQWFSVWDIVCPGQRRPRPAFSFLGKMVEDTSTIRRELWEEDGRHIVENLVAQREALLQQPLTAENRRLVRRCIMDAVAHVLEHPDVTQAGPIRWHRGDEGGDGHSAAAAAAVPESENRAHGGFGGPSDMFQHQVQETHDSLFPVDHTRIAKSTCLVDGVQLDESTMASWWDFLNVQSIDGAEMSFCNALSTALGDGHDCIVKFADVANGADG</sequence>
<organism evidence="2 3">
    <name type="scientific">Colletotrichum orchidophilum</name>
    <dbReference type="NCBI Taxonomy" id="1209926"/>
    <lineage>
        <taxon>Eukaryota</taxon>
        <taxon>Fungi</taxon>
        <taxon>Dikarya</taxon>
        <taxon>Ascomycota</taxon>
        <taxon>Pezizomycotina</taxon>
        <taxon>Sordariomycetes</taxon>
        <taxon>Hypocreomycetidae</taxon>
        <taxon>Glomerellales</taxon>
        <taxon>Glomerellaceae</taxon>
        <taxon>Colletotrichum</taxon>
    </lineage>
</organism>
<feature type="region of interest" description="Disordered" evidence="1">
    <location>
        <begin position="146"/>
        <end position="167"/>
    </location>
</feature>
<evidence type="ECO:0000256" key="1">
    <source>
        <dbReference type="SAM" id="MobiDB-lite"/>
    </source>
</evidence>
<dbReference type="EMBL" id="MJBS01000164">
    <property type="protein sequence ID" value="OHE91969.1"/>
    <property type="molecule type" value="Genomic_DNA"/>
</dbReference>
<evidence type="ECO:0000313" key="3">
    <source>
        <dbReference type="Proteomes" id="UP000176998"/>
    </source>
</evidence>
<dbReference type="AlphaFoldDB" id="A0A1G4AS40"/>
<dbReference type="STRING" id="1209926.A0A1G4AS40"/>
<feature type="region of interest" description="Disordered" evidence="1">
    <location>
        <begin position="9"/>
        <end position="39"/>
    </location>
</feature>
<dbReference type="Proteomes" id="UP000176998">
    <property type="component" value="Unassembled WGS sequence"/>
</dbReference>
<dbReference type="OrthoDB" id="4818863at2759"/>
<evidence type="ECO:0008006" key="4">
    <source>
        <dbReference type="Google" id="ProtNLM"/>
    </source>
</evidence>
<name>A0A1G4AS40_9PEZI</name>
<dbReference type="GeneID" id="34565885"/>
<dbReference type="RefSeq" id="XP_022469141.1">
    <property type="nucleotide sequence ID" value="XM_022624375.1"/>
</dbReference>
<feature type="region of interest" description="Disordered" evidence="1">
    <location>
        <begin position="186"/>
        <end position="262"/>
    </location>
</feature>
<gene>
    <name evidence="2" type="ORF">CORC01_12757</name>
</gene>
<evidence type="ECO:0000313" key="2">
    <source>
        <dbReference type="EMBL" id="OHE91969.1"/>
    </source>
</evidence>
<accession>A0A1G4AS40</accession>